<comment type="similarity">
    <text evidence="2">Belongs to the adenylyl cyclase class-3 family.</text>
</comment>
<dbReference type="SMART" id="SM00044">
    <property type="entry name" value="CYCc"/>
    <property type="match status" value="1"/>
</dbReference>
<accession>A0A839RRE5</accession>
<feature type="domain" description="HAMP" evidence="9">
    <location>
        <begin position="256"/>
        <end position="308"/>
    </location>
</feature>
<protein>
    <submittedName>
        <fullName evidence="10">Adenylate cyclase</fullName>
        <ecNumber evidence="10">4.6.1.1</ecNumber>
    </submittedName>
</protein>
<comment type="caution">
    <text evidence="10">The sequence shown here is derived from an EMBL/GenBank/DDBJ whole genome shotgun (WGS) entry which is preliminary data.</text>
</comment>
<dbReference type="EMBL" id="JACHWS010000004">
    <property type="protein sequence ID" value="MBB3039542.1"/>
    <property type="molecule type" value="Genomic_DNA"/>
</dbReference>
<dbReference type="AlphaFoldDB" id="A0A839RRE5"/>
<dbReference type="GO" id="GO:0004016">
    <property type="term" value="F:adenylate cyclase activity"/>
    <property type="evidence" value="ECO:0007669"/>
    <property type="project" value="UniProtKB-EC"/>
</dbReference>
<feature type="transmembrane region" description="Helical" evidence="7">
    <location>
        <begin position="27"/>
        <end position="50"/>
    </location>
</feature>
<keyword evidence="11" id="KW-1185">Reference proteome</keyword>
<feature type="transmembrane region" description="Helical" evidence="7">
    <location>
        <begin position="147"/>
        <end position="169"/>
    </location>
</feature>
<dbReference type="GO" id="GO:0035556">
    <property type="term" value="P:intracellular signal transduction"/>
    <property type="evidence" value="ECO:0007669"/>
    <property type="project" value="InterPro"/>
</dbReference>
<evidence type="ECO:0000256" key="7">
    <source>
        <dbReference type="SAM" id="Phobius"/>
    </source>
</evidence>
<dbReference type="GO" id="GO:0005886">
    <property type="term" value="C:plasma membrane"/>
    <property type="evidence" value="ECO:0007669"/>
    <property type="project" value="UniProtKB-SubCell"/>
</dbReference>
<proteinExistence type="inferred from homology"/>
<feature type="transmembrane region" description="Helical" evidence="7">
    <location>
        <begin position="121"/>
        <end position="141"/>
    </location>
</feature>
<dbReference type="Gene3D" id="6.10.340.10">
    <property type="match status" value="1"/>
</dbReference>
<evidence type="ECO:0000259" key="9">
    <source>
        <dbReference type="PROSITE" id="PS50885"/>
    </source>
</evidence>
<dbReference type="OrthoDB" id="368920at2"/>
<dbReference type="Gene3D" id="3.30.70.1230">
    <property type="entry name" value="Nucleotide cyclase"/>
    <property type="match status" value="1"/>
</dbReference>
<organism evidence="10 11">
    <name type="scientific">Hoyosella altamirensis</name>
    <dbReference type="NCBI Taxonomy" id="616997"/>
    <lineage>
        <taxon>Bacteria</taxon>
        <taxon>Bacillati</taxon>
        <taxon>Actinomycetota</taxon>
        <taxon>Actinomycetes</taxon>
        <taxon>Mycobacteriales</taxon>
        <taxon>Hoyosellaceae</taxon>
        <taxon>Hoyosella</taxon>
    </lineage>
</organism>
<evidence type="ECO:0000256" key="1">
    <source>
        <dbReference type="ARBA" id="ARBA00004651"/>
    </source>
</evidence>
<dbReference type="Proteomes" id="UP000567922">
    <property type="component" value="Unassembled WGS sequence"/>
</dbReference>
<keyword evidence="3" id="KW-1003">Cell membrane</keyword>
<dbReference type="EC" id="4.6.1.1" evidence="10"/>
<sequence>MTRPVRLPELPESVVPIFNQFTKPFTLAYGASLIFTNGLGVLLSFALLRYVLPHPANAVITPDIRSSNTVLISTLLPLALAVGVAVSAWAGRPIFRWMEQGGMPNPRQHALIVSAPARQTALIASLWIAVTVAFAISVARINSPQLTLMVILTFLSVGLTCCAISYFIAERILRRLISDAMHGVSIDARSATSVTMRLLTMWIVTAALPLFWIVLVVSFRFLSSIFPDTDQTATAVAILGILTIVVGFLGMAVVARSISDPVKQVSAAMEAVKSGRYDISVPIYDGSETGRLQYGFNQMVHGLAEREKLSDMFGRRVGTDVVREVLDRGGSLGGESREVAVMFVDLVGSSKRIDALPPYRVVAMLNEFFEVVVDTVHAHGGMVNKFTGDAALAVFGAPVALPNVASAALATARELRPRIHATTTLNFGIGVSAGRVVAGNVGARNRLEYTVIGDPVNEAARLKELAKTWPGRVLASFEVLQKADAYESSRWLPTTSVTLRGRLTPTRLAVPR</sequence>
<dbReference type="PROSITE" id="PS50885">
    <property type="entry name" value="HAMP"/>
    <property type="match status" value="1"/>
</dbReference>
<evidence type="ECO:0000313" key="11">
    <source>
        <dbReference type="Proteomes" id="UP000567922"/>
    </source>
</evidence>
<dbReference type="SUPFAM" id="SSF55073">
    <property type="entry name" value="Nucleotide cyclase"/>
    <property type="match status" value="1"/>
</dbReference>
<dbReference type="Pfam" id="PF00672">
    <property type="entry name" value="HAMP"/>
    <property type="match status" value="1"/>
</dbReference>
<comment type="subcellular location">
    <subcellularLocation>
        <location evidence="1">Cell membrane</location>
        <topology evidence="1">Multi-pass membrane protein</topology>
    </subcellularLocation>
</comment>
<keyword evidence="10" id="KW-0456">Lyase</keyword>
<feature type="transmembrane region" description="Helical" evidence="7">
    <location>
        <begin position="233"/>
        <end position="254"/>
    </location>
</feature>
<keyword evidence="5 7" id="KW-1133">Transmembrane helix</keyword>
<keyword evidence="4 7" id="KW-0812">Transmembrane</keyword>
<dbReference type="Pfam" id="PF00211">
    <property type="entry name" value="Guanylate_cyc"/>
    <property type="match status" value="1"/>
</dbReference>
<dbReference type="SUPFAM" id="SSF158472">
    <property type="entry name" value="HAMP domain-like"/>
    <property type="match status" value="1"/>
</dbReference>
<dbReference type="InterPro" id="IPR003660">
    <property type="entry name" value="HAMP_dom"/>
</dbReference>
<reference evidence="10 11" key="1">
    <citation type="submission" date="2020-08" db="EMBL/GenBank/DDBJ databases">
        <title>Sequencing the genomes of 1000 actinobacteria strains.</title>
        <authorList>
            <person name="Klenk H.-P."/>
        </authorList>
    </citation>
    <scope>NUCLEOTIDE SEQUENCE [LARGE SCALE GENOMIC DNA]</scope>
    <source>
        <strain evidence="10 11">DSM 45258</strain>
    </source>
</reference>
<dbReference type="CDD" id="cd06225">
    <property type="entry name" value="HAMP"/>
    <property type="match status" value="1"/>
</dbReference>
<dbReference type="CDD" id="cd07302">
    <property type="entry name" value="CHD"/>
    <property type="match status" value="1"/>
</dbReference>
<keyword evidence="6 7" id="KW-0472">Membrane</keyword>
<dbReference type="PANTHER" id="PTHR43081">
    <property type="entry name" value="ADENYLATE CYCLASE, TERMINAL-DIFFERENTIATION SPECIFIC-RELATED"/>
    <property type="match status" value="1"/>
</dbReference>
<feature type="transmembrane region" description="Helical" evidence="7">
    <location>
        <begin position="199"/>
        <end position="221"/>
    </location>
</feature>
<dbReference type="PROSITE" id="PS50125">
    <property type="entry name" value="GUANYLATE_CYCLASE_2"/>
    <property type="match status" value="1"/>
</dbReference>
<dbReference type="InterPro" id="IPR001054">
    <property type="entry name" value="A/G_cyclase"/>
</dbReference>
<dbReference type="InterPro" id="IPR029787">
    <property type="entry name" value="Nucleotide_cyclase"/>
</dbReference>
<evidence type="ECO:0000313" key="10">
    <source>
        <dbReference type="EMBL" id="MBB3039542.1"/>
    </source>
</evidence>
<evidence type="ECO:0000256" key="3">
    <source>
        <dbReference type="ARBA" id="ARBA00022475"/>
    </source>
</evidence>
<dbReference type="GO" id="GO:0006171">
    <property type="term" value="P:cAMP biosynthetic process"/>
    <property type="evidence" value="ECO:0007669"/>
    <property type="project" value="TreeGrafter"/>
</dbReference>
<evidence type="ECO:0000256" key="2">
    <source>
        <dbReference type="ARBA" id="ARBA00005381"/>
    </source>
</evidence>
<feature type="domain" description="Guanylate cyclase" evidence="8">
    <location>
        <begin position="340"/>
        <end position="463"/>
    </location>
</feature>
<name>A0A839RRE5_9ACTN</name>
<evidence type="ECO:0000259" key="8">
    <source>
        <dbReference type="PROSITE" id="PS50125"/>
    </source>
</evidence>
<evidence type="ECO:0000256" key="5">
    <source>
        <dbReference type="ARBA" id="ARBA00022989"/>
    </source>
</evidence>
<dbReference type="InterPro" id="IPR050697">
    <property type="entry name" value="Adenylyl/Guanylyl_Cyclase_3/4"/>
</dbReference>
<dbReference type="SMART" id="SM00304">
    <property type="entry name" value="HAMP"/>
    <property type="match status" value="1"/>
</dbReference>
<gene>
    <name evidence="10" type="ORF">FHU29_004030</name>
</gene>
<dbReference type="RefSeq" id="WP_083962069.1">
    <property type="nucleotide sequence ID" value="NZ_BDDI01000001.1"/>
</dbReference>
<feature type="transmembrane region" description="Helical" evidence="7">
    <location>
        <begin position="70"/>
        <end position="90"/>
    </location>
</feature>
<evidence type="ECO:0000256" key="6">
    <source>
        <dbReference type="ARBA" id="ARBA00023136"/>
    </source>
</evidence>
<evidence type="ECO:0000256" key="4">
    <source>
        <dbReference type="ARBA" id="ARBA00022692"/>
    </source>
</evidence>
<dbReference type="PANTHER" id="PTHR43081:SF17">
    <property type="entry name" value="BLL5647 PROTEIN"/>
    <property type="match status" value="1"/>
</dbReference>